<dbReference type="Gene3D" id="3.40.50.300">
    <property type="entry name" value="P-loop containing nucleotide triphosphate hydrolases"/>
    <property type="match status" value="1"/>
</dbReference>
<dbReference type="AlphaFoldDB" id="A0AAE3MJT2"/>
<dbReference type="Pfam" id="PF13177">
    <property type="entry name" value="DNA_pol3_delta2"/>
    <property type="match status" value="1"/>
</dbReference>
<protein>
    <submittedName>
        <fullName evidence="1">DNA polymerase III subunit delta</fullName>
    </submittedName>
</protein>
<dbReference type="Proteomes" id="UP001207116">
    <property type="component" value="Unassembled WGS sequence"/>
</dbReference>
<dbReference type="PANTHER" id="PTHR11669">
    <property type="entry name" value="REPLICATION FACTOR C / DNA POLYMERASE III GAMMA-TAU SUBUNIT"/>
    <property type="match status" value="1"/>
</dbReference>
<evidence type="ECO:0000313" key="2">
    <source>
        <dbReference type="Proteomes" id="UP001207116"/>
    </source>
</evidence>
<proteinExistence type="predicted"/>
<dbReference type="SUPFAM" id="SSF52540">
    <property type="entry name" value="P-loop containing nucleoside triphosphate hydrolases"/>
    <property type="match status" value="1"/>
</dbReference>
<keyword evidence="2" id="KW-1185">Reference proteome</keyword>
<dbReference type="InterPro" id="IPR027417">
    <property type="entry name" value="P-loop_NTPase"/>
</dbReference>
<dbReference type="RefSeq" id="WP_266010647.1">
    <property type="nucleotide sequence ID" value="NZ_JAPFQP010000001.1"/>
</dbReference>
<sequence>MLFKDILGLAHIKNHLTQSADAGRTPHAQMFVGPEGSGTLITALAYARYLLCRNTGGENTGGDESCNVKCGQLTHPDLHFAFPVSNTDRIKSHAVSSHFLTEWRQFLQEQPYGNLFDWYQLIGIEKKQGQIGVDEAQDIVKKLSLKSYEGGYKIMLVWMAEKMNIAASNKLLKLIEEPPENTVIILIVEDEELVMQTIRSRCQVLHFPPLSAEAIAHALEEQGLLREEALKVAHEADGNFNKALDLMNRDSEDLVFERWFVQWVRSAFKAKGNKAAIHELILWSEEIAKTGRETQKKFLGFCLSVMRQAMLINFQAGELAYMSLHVEGFDIRKFAPFVHENNIQEISEELERAIYHVERNGNSKIILMDLSIKLTRLLHRKTRESGNPVV</sequence>
<gene>
    <name evidence="1" type="ORF">OO016_02815</name>
</gene>
<reference evidence="1" key="1">
    <citation type="submission" date="2022-11" db="EMBL/GenBank/DDBJ databases">
        <title>The characterization of three novel Bacteroidetes species and genomic analysis of their roles in tidal elemental geochemical cycles.</title>
        <authorList>
            <person name="Ma K.-J."/>
        </authorList>
    </citation>
    <scope>NUCLEOTIDE SEQUENCE</scope>
    <source>
        <strain evidence="1">M415</strain>
    </source>
</reference>
<comment type="caution">
    <text evidence="1">The sequence shown here is derived from an EMBL/GenBank/DDBJ whole genome shotgun (WGS) entry which is preliminary data.</text>
</comment>
<dbReference type="PANTHER" id="PTHR11669:SF8">
    <property type="entry name" value="DNA POLYMERASE III SUBUNIT DELTA"/>
    <property type="match status" value="1"/>
</dbReference>
<organism evidence="1 2">
    <name type="scientific">Lentiprolixibacter aurantiacus</name>
    <dbReference type="NCBI Taxonomy" id="2993939"/>
    <lineage>
        <taxon>Bacteria</taxon>
        <taxon>Pseudomonadati</taxon>
        <taxon>Bacteroidota</taxon>
        <taxon>Flavobacteriia</taxon>
        <taxon>Flavobacteriales</taxon>
        <taxon>Flavobacteriaceae</taxon>
        <taxon>Lentiprolixibacter</taxon>
    </lineage>
</organism>
<dbReference type="GO" id="GO:0006261">
    <property type="term" value="P:DNA-templated DNA replication"/>
    <property type="evidence" value="ECO:0007669"/>
    <property type="project" value="TreeGrafter"/>
</dbReference>
<dbReference type="InterPro" id="IPR050238">
    <property type="entry name" value="DNA_Rep/Repair_Clamp_Loader"/>
</dbReference>
<evidence type="ECO:0000313" key="1">
    <source>
        <dbReference type="EMBL" id="MCX2718523.1"/>
    </source>
</evidence>
<dbReference type="EMBL" id="JAPFQP010000001">
    <property type="protein sequence ID" value="MCX2718523.1"/>
    <property type="molecule type" value="Genomic_DNA"/>
</dbReference>
<accession>A0AAE3MJT2</accession>
<name>A0AAE3MJT2_9FLAO</name>